<protein>
    <submittedName>
        <fullName evidence="10">Glycosyltransferase family 39 protein</fullName>
    </submittedName>
</protein>
<evidence type="ECO:0000256" key="1">
    <source>
        <dbReference type="ARBA" id="ARBA00004651"/>
    </source>
</evidence>
<evidence type="ECO:0000313" key="11">
    <source>
        <dbReference type="Proteomes" id="UP001061862"/>
    </source>
</evidence>
<evidence type="ECO:0000313" key="10">
    <source>
        <dbReference type="EMBL" id="UXN70528.1"/>
    </source>
</evidence>
<feature type="transmembrane region" description="Helical" evidence="8">
    <location>
        <begin position="259"/>
        <end position="279"/>
    </location>
</feature>
<feature type="transmembrane region" description="Helical" evidence="8">
    <location>
        <begin position="326"/>
        <end position="343"/>
    </location>
</feature>
<keyword evidence="4" id="KW-0808">Transferase</keyword>
<feature type="transmembrane region" description="Helical" evidence="8">
    <location>
        <begin position="110"/>
        <end position="131"/>
    </location>
</feature>
<evidence type="ECO:0000256" key="7">
    <source>
        <dbReference type="ARBA" id="ARBA00023136"/>
    </source>
</evidence>
<keyword evidence="6 8" id="KW-1133">Transmembrane helix</keyword>
<dbReference type="Proteomes" id="UP001061862">
    <property type="component" value="Chromosome"/>
</dbReference>
<keyword evidence="2" id="KW-1003">Cell membrane</keyword>
<dbReference type="PANTHER" id="PTHR33908:SF11">
    <property type="entry name" value="MEMBRANE PROTEIN"/>
    <property type="match status" value="1"/>
</dbReference>
<accession>A0ABY6CKH3</accession>
<feature type="transmembrane region" description="Helical" evidence="8">
    <location>
        <begin position="12"/>
        <end position="31"/>
    </location>
</feature>
<dbReference type="InterPro" id="IPR050297">
    <property type="entry name" value="LipidA_mod_glycosyltrf_83"/>
</dbReference>
<evidence type="ECO:0000256" key="5">
    <source>
        <dbReference type="ARBA" id="ARBA00022692"/>
    </source>
</evidence>
<name>A0ABY6CKH3_9HYPH</name>
<comment type="subcellular location">
    <subcellularLocation>
        <location evidence="1">Cell membrane</location>
        <topology evidence="1">Multi-pass membrane protein</topology>
    </subcellularLocation>
</comment>
<keyword evidence="3" id="KW-0328">Glycosyltransferase</keyword>
<evidence type="ECO:0000256" key="3">
    <source>
        <dbReference type="ARBA" id="ARBA00022676"/>
    </source>
</evidence>
<proteinExistence type="predicted"/>
<organism evidence="10 11">
    <name type="scientific">Devosia neptuniae</name>
    <dbReference type="NCBI Taxonomy" id="191302"/>
    <lineage>
        <taxon>Bacteria</taxon>
        <taxon>Pseudomonadati</taxon>
        <taxon>Pseudomonadota</taxon>
        <taxon>Alphaproteobacteria</taxon>
        <taxon>Hyphomicrobiales</taxon>
        <taxon>Devosiaceae</taxon>
        <taxon>Devosia</taxon>
    </lineage>
</organism>
<reference evidence="10 11" key="1">
    <citation type="submission" date="2022-09" db="EMBL/GenBank/DDBJ databases">
        <title>Interaction between co-microsymbionts with complementary sets of symbiotic genes in legume-rhizobium systems.</title>
        <authorList>
            <person name="Safronova V."/>
            <person name="Sazanova A."/>
            <person name="Afonin A."/>
            <person name="Chirak E."/>
        </authorList>
    </citation>
    <scope>NUCLEOTIDE SEQUENCE [LARGE SCALE GENOMIC DNA]</scope>
    <source>
        <strain evidence="10 11">A18/4-1</strain>
    </source>
</reference>
<keyword evidence="5 8" id="KW-0812">Transmembrane</keyword>
<keyword evidence="7 8" id="KW-0472">Membrane</keyword>
<feature type="transmembrane region" description="Helical" evidence="8">
    <location>
        <begin position="78"/>
        <end position="98"/>
    </location>
</feature>
<dbReference type="PANTHER" id="PTHR33908">
    <property type="entry name" value="MANNOSYLTRANSFERASE YKCB-RELATED"/>
    <property type="match status" value="1"/>
</dbReference>
<evidence type="ECO:0000256" key="2">
    <source>
        <dbReference type="ARBA" id="ARBA00022475"/>
    </source>
</evidence>
<evidence type="ECO:0000256" key="6">
    <source>
        <dbReference type="ARBA" id="ARBA00022989"/>
    </source>
</evidence>
<feature type="transmembrane region" description="Helical" evidence="8">
    <location>
        <begin position="291"/>
        <end position="314"/>
    </location>
</feature>
<sequence>MASTDVSPRSSANPAVWALVLIGVALVLRLWGATAIGLGTGEAYYVSSARELHLSYFDQPPLSLWIIWATMQLTGSEAVWVLRLPFVLMFVVTSWLAYRLGERVHSGWAGFYAVLILNASAIFSLSVGSWLQPDAPMMLFWAATCLVLVDIFCRQGGERPWRNWLLAGLWLGLTLLSKYHGAFIGLGAAIFMLANGNARRWFAHPAPYVAALLALVIFLPVPIWNAQNHWASFAFQGGRALVEEGWNWARLIRMIVGQLLYIVPWLALPAIWVGLHAIFAGPRAQYPQGSVPGAAALLAYIGVPPVIFFTLVALWSDTQFHFHWQAPGYMSLFIILAAATAVIARRHAWLVRTWLGATVAVTVLLIGALLSHAATGWARQAFPGQWEDPTVPQMAWTEVGEALTRLNAFANPDTFVGSLNWIDCGYLDAQTAGRVPLPCIGDDPRNIAFNVNLADLAGRSGYFVTRTSDPQAAIAYLSPLFDSVTLAEKVDIHRNGLVEIPDLQILAATNFHFDGPVPGVSGRTVALLELPRTAITHVEGELSGSGSAELWFDGALLGSVQGSAPFAFDTPARWDVGARNVTLEIRGDEGVQFGGVSITRK</sequence>
<keyword evidence="11" id="KW-1185">Reference proteome</keyword>
<feature type="transmembrane region" description="Helical" evidence="8">
    <location>
        <begin position="137"/>
        <end position="153"/>
    </location>
</feature>
<feature type="transmembrane region" description="Helical" evidence="8">
    <location>
        <begin position="206"/>
        <end position="226"/>
    </location>
</feature>
<feature type="transmembrane region" description="Helical" evidence="8">
    <location>
        <begin position="349"/>
        <end position="370"/>
    </location>
</feature>
<dbReference type="Pfam" id="PF13231">
    <property type="entry name" value="PMT_2"/>
    <property type="match status" value="1"/>
</dbReference>
<dbReference type="EMBL" id="CP104965">
    <property type="protein sequence ID" value="UXN70528.1"/>
    <property type="molecule type" value="Genomic_DNA"/>
</dbReference>
<feature type="domain" description="Glycosyltransferase RgtA/B/C/D-like" evidence="9">
    <location>
        <begin position="58"/>
        <end position="224"/>
    </location>
</feature>
<feature type="transmembrane region" description="Helical" evidence="8">
    <location>
        <begin position="165"/>
        <end position="194"/>
    </location>
</feature>
<dbReference type="InterPro" id="IPR038731">
    <property type="entry name" value="RgtA/B/C-like"/>
</dbReference>
<evidence type="ECO:0000256" key="4">
    <source>
        <dbReference type="ARBA" id="ARBA00022679"/>
    </source>
</evidence>
<dbReference type="RefSeq" id="WP_262169609.1">
    <property type="nucleotide sequence ID" value="NZ_CP104965.1"/>
</dbReference>
<evidence type="ECO:0000256" key="8">
    <source>
        <dbReference type="SAM" id="Phobius"/>
    </source>
</evidence>
<evidence type="ECO:0000259" key="9">
    <source>
        <dbReference type="Pfam" id="PF13231"/>
    </source>
</evidence>
<gene>
    <name evidence="10" type="ORF">N8A98_04870</name>
</gene>